<accession>A0A938B2S1</accession>
<evidence type="ECO:0008006" key="4">
    <source>
        <dbReference type="Google" id="ProtNLM"/>
    </source>
</evidence>
<gene>
    <name evidence="2" type="ORF">FJZ47_11990</name>
</gene>
<feature type="transmembrane region" description="Helical" evidence="1">
    <location>
        <begin position="12"/>
        <end position="34"/>
    </location>
</feature>
<reference evidence="2" key="1">
    <citation type="submission" date="2019-03" db="EMBL/GenBank/DDBJ databases">
        <title>Lake Tanganyika Metagenome-Assembled Genomes (MAGs).</title>
        <authorList>
            <person name="Tran P."/>
        </authorList>
    </citation>
    <scope>NUCLEOTIDE SEQUENCE</scope>
    <source>
        <strain evidence="2">K_DeepCast_65m_m2_066</strain>
    </source>
</reference>
<comment type="caution">
    <text evidence="2">The sequence shown here is derived from an EMBL/GenBank/DDBJ whole genome shotgun (WGS) entry which is preliminary data.</text>
</comment>
<evidence type="ECO:0000313" key="2">
    <source>
        <dbReference type="EMBL" id="MBM3224506.1"/>
    </source>
</evidence>
<dbReference type="Proteomes" id="UP000712673">
    <property type="component" value="Unassembled WGS sequence"/>
</dbReference>
<keyword evidence="1" id="KW-1133">Transmembrane helix</keyword>
<feature type="transmembrane region" description="Helical" evidence="1">
    <location>
        <begin position="136"/>
        <end position="162"/>
    </location>
</feature>
<evidence type="ECO:0000313" key="3">
    <source>
        <dbReference type="Proteomes" id="UP000712673"/>
    </source>
</evidence>
<name>A0A938B2S1_UNCTE</name>
<organism evidence="2 3">
    <name type="scientific">Tectimicrobiota bacterium</name>
    <dbReference type="NCBI Taxonomy" id="2528274"/>
    <lineage>
        <taxon>Bacteria</taxon>
        <taxon>Pseudomonadati</taxon>
        <taxon>Nitrospinota/Tectimicrobiota group</taxon>
        <taxon>Candidatus Tectimicrobiota</taxon>
    </lineage>
</organism>
<evidence type="ECO:0000256" key="1">
    <source>
        <dbReference type="SAM" id="Phobius"/>
    </source>
</evidence>
<proteinExistence type="predicted"/>
<keyword evidence="1" id="KW-0812">Transmembrane</keyword>
<feature type="transmembrane region" description="Helical" evidence="1">
    <location>
        <begin position="182"/>
        <end position="201"/>
    </location>
</feature>
<keyword evidence="1" id="KW-0472">Membrane</keyword>
<sequence length="601" mass="65376">MSLLALLQAKWIYFGLEAPCFIWIAATGLVLGTLAQLCRLWYLSACEQREVQRLLTHLHTLQTPGATPGQEGLAEPTYQAIAQLFQDAPALWPAWQTFETHLLSQANAAGEPRIWASESAQSVFQANALLAPRLNLGFCAAIPSLVTGLGLLCTFLAILVALLEVRLVDGQFQGLDHLISGLSGKFVSSIAALFAATYFLATERALSHRLQRSVHALASTLDRLIPRLSHTRVLLGLQHDMAAQGRTLQQFHTQVVASLQQGLSDGVGPLLARMSTALEHQQDTLTRTCTGLIQGLEQTMDTTLNATARLLESMQTQLLGSQTTLHELVTTTRQATTEHMALSQTHGEHFATALHGVVGDIQQTTGSSVQHLSTVFATALHELSTRLGALGEHMAQTVQHSAAQAADTAQTVIARADSWSTHSAAQLTQLLAQQQAQVERNGAVQMAFDTSLGQFHDALGQYTSVTGQVRQIATAAASITKVLNDTSATLGRTATMAALQAERFTDTIRRQEDMQQQVAQSLQQYQQVFSQTTQATQDFLGRMEQHLYRYTTLTAQGFDQAVQAADTHLTRAFRDLGATVHDLDGHLRDMAEHLVLRGENS</sequence>
<protein>
    <recommendedName>
        <fullName evidence="4">MotA/TolQ/ExbB proton channel domain-containing protein</fullName>
    </recommendedName>
</protein>
<dbReference type="AlphaFoldDB" id="A0A938B2S1"/>
<dbReference type="EMBL" id="VGLS01000341">
    <property type="protein sequence ID" value="MBM3224506.1"/>
    <property type="molecule type" value="Genomic_DNA"/>
</dbReference>